<proteinExistence type="predicted"/>
<dbReference type="EMBL" id="GBRH01269409">
    <property type="protein sequence ID" value="JAD28486.1"/>
    <property type="molecule type" value="Transcribed_RNA"/>
</dbReference>
<reference evidence="1" key="2">
    <citation type="journal article" date="2015" name="Data Brief">
        <title>Shoot transcriptome of the giant reed, Arundo donax.</title>
        <authorList>
            <person name="Barrero R.A."/>
            <person name="Guerrero F.D."/>
            <person name="Moolhuijzen P."/>
            <person name="Goolsby J.A."/>
            <person name="Tidwell J."/>
            <person name="Bellgard S.E."/>
            <person name="Bellgard M.I."/>
        </authorList>
    </citation>
    <scope>NUCLEOTIDE SEQUENCE</scope>
    <source>
        <tissue evidence="1">Shoot tissue taken approximately 20 cm above the soil surface</tissue>
    </source>
</reference>
<protein>
    <submittedName>
        <fullName evidence="1">Uncharacterized protein</fullName>
    </submittedName>
</protein>
<name>A0A0A8YQ81_ARUDO</name>
<sequence>MHHAYYNFDRHLLLKSKKKNIEFELSQGLSVDIYCKRSVRYCSENATIS</sequence>
<evidence type="ECO:0000313" key="1">
    <source>
        <dbReference type="EMBL" id="JAD28486.1"/>
    </source>
</evidence>
<reference evidence="1" key="1">
    <citation type="submission" date="2014-09" db="EMBL/GenBank/DDBJ databases">
        <authorList>
            <person name="Magalhaes I.L.F."/>
            <person name="Oliveira U."/>
            <person name="Santos F.R."/>
            <person name="Vidigal T.H.D.A."/>
            <person name="Brescovit A.D."/>
            <person name="Santos A.J."/>
        </authorList>
    </citation>
    <scope>NUCLEOTIDE SEQUENCE</scope>
    <source>
        <tissue evidence="1">Shoot tissue taken approximately 20 cm above the soil surface</tissue>
    </source>
</reference>
<accession>A0A0A8YQ81</accession>
<organism evidence="1">
    <name type="scientific">Arundo donax</name>
    <name type="common">Giant reed</name>
    <name type="synonym">Donax arundinaceus</name>
    <dbReference type="NCBI Taxonomy" id="35708"/>
    <lineage>
        <taxon>Eukaryota</taxon>
        <taxon>Viridiplantae</taxon>
        <taxon>Streptophyta</taxon>
        <taxon>Embryophyta</taxon>
        <taxon>Tracheophyta</taxon>
        <taxon>Spermatophyta</taxon>
        <taxon>Magnoliopsida</taxon>
        <taxon>Liliopsida</taxon>
        <taxon>Poales</taxon>
        <taxon>Poaceae</taxon>
        <taxon>PACMAD clade</taxon>
        <taxon>Arundinoideae</taxon>
        <taxon>Arundineae</taxon>
        <taxon>Arundo</taxon>
    </lineage>
</organism>
<dbReference type="AlphaFoldDB" id="A0A0A8YQ81"/>